<dbReference type="InterPro" id="IPR050076">
    <property type="entry name" value="ArchSynthase1/Queuine_TRR"/>
</dbReference>
<dbReference type="InterPro" id="IPR002616">
    <property type="entry name" value="tRNA_ribo_trans-like"/>
</dbReference>
<comment type="function">
    <text evidence="4">Catalyzes the base-exchange of a guanine (G) residue with the queuine precursor 7-aminomethyl-7-deazaguanine (PreQ1) at position 34 (anticodon wobble position) in tRNAs with GU(N) anticodons (tRNA-Asp, -Asn, -His and -Tyr). Catalysis occurs through a double-displacement mechanism. The nucleophile active site attacks the C1' of nucleotide 34 to detach the guanine base from the RNA, forming a covalent enzyme-RNA intermediate. The proton acceptor active site deprotonates the incoming PreQ1, allowing a nucleophilic attack on the C1' of the ribose to form the product. After dissociation, two additional enzymatic reactions on the tRNA convert PreQ1 to queuine (Q), resulting in the hypermodified nucleoside queuosine (7-(((4,5-cis-dihydroxy-2-cyclopenten-1-yl)amino)methyl)-7-deazaguanosine).</text>
</comment>
<feature type="binding site" evidence="4">
    <location>
        <position position="342"/>
    </location>
    <ligand>
        <name>Zn(2+)</name>
        <dbReference type="ChEBI" id="CHEBI:29105"/>
    </ligand>
</feature>
<keyword evidence="2 4" id="KW-0808">Transferase</keyword>
<feature type="active site" description="Proton acceptor" evidence="4">
    <location>
        <position position="95"/>
    </location>
</feature>
<evidence type="ECO:0000256" key="1">
    <source>
        <dbReference type="ARBA" id="ARBA00022676"/>
    </source>
</evidence>
<comment type="catalytic activity">
    <reaction evidence="4">
        <text>7-aminomethyl-7-carbaguanine + guanosine(34) in tRNA = 7-aminomethyl-7-carbaguanosine(34) in tRNA + guanine</text>
        <dbReference type="Rhea" id="RHEA:24104"/>
        <dbReference type="Rhea" id="RHEA-COMP:10341"/>
        <dbReference type="Rhea" id="RHEA-COMP:10342"/>
        <dbReference type="ChEBI" id="CHEBI:16235"/>
        <dbReference type="ChEBI" id="CHEBI:58703"/>
        <dbReference type="ChEBI" id="CHEBI:74269"/>
        <dbReference type="ChEBI" id="CHEBI:82833"/>
        <dbReference type="EC" id="2.4.2.29"/>
    </reaction>
</comment>
<feature type="binding site" evidence="4">
    <location>
        <position position="216"/>
    </location>
    <ligand>
        <name>substrate</name>
    </ligand>
</feature>
<keyword evidence="3 4" id="KW-0819">tRNA processing</keyword>
<evidence type="ECO:0000313" key="7">
    <source>
        <dbReference type="Proteomes" id="UP000178170"/>
    </source>
</evidence>
<dbReference type="GO" id="GO:0046872">
    <property type="term" value="F:metal ion binding"/>
    <property type="evidence" value="ECO:0007669"/>
    <property type="project" value="UniProtKB-KW"/>
</dbReference>
<feature type="binding site" evidence="4">
    <location>
        <position position="337"/>
    </location>
    <ligand>
        <name>Zn(2+)</name>
        <dbReference type="ChEBI" id="CHEBI:29105"/>
    </ligand>
</feature>
<accession>A0A1G2QWQ7</accession>
<feature type="binding site" evidence="4">
    <location>
        <position position="368"/>
    </location>
    <ligand>
        <name>Zn(2+)</name>
        <dbReference type="ChEBI" id="CHEBI:29105"/>
    </ligand>
</feature>
<feature type="region of interest" description="RNA binding" evidence="4">
    <location>
        <begin position="274"/>
        <end position="280"/>
    </location>
</feature>
<dbReference type="UniPathway" id="UPA00392"/>
<comment type="cofactor">
    <cofactor evidence="4">
        <name>Zn(2+)</name>
        <dbReference type="ChEBI" id="CHEBI:29105"/>
    </cofactor>
    <text evidence="4">Binds 1 zinc ion per subunit.</text>
</comment>
<keyword evidence="4" id="KW-0671">Queuosine biosynthesis</keyword>
<evidence type="ECO:0000313" key="6">
    <source>
        <dbReference type="EMBL" id="OHA65044.1"/>
    </source>
</evidence>
<feature type="binding site" evidence="4">
    <location>
        <position position="165"/>
    </location>
    <ligand>
        <name>substrate</name>
    </ligand>
</feature>
<keyword evidence="4" id="KW-0479">Metal-binding</keyword>
<dbReference type="GO" id="GO:0008479">
    <property type="term" value="F:tRNA-guanosine(34) queuine transglycosylase activity"/>
    <property type="evidence" value="ECO:0007669"/>
    <property type="project" value="UniProtKB-UniRule"/>
</dbReference>
<dbReference type="EMBL" id="MHTS01000002">
    <property type="protein sequence ID" value="OHA65044.1"/>
    <property type="molecule type" value="Genomic_DNA"/>
</dbReference>
<dbReference type="PANTHER" id="PTHR46499">
    <property type="entry name" value="QUEUINE TRNA-RIBOSYLTRANSFERASE"/>
    <property type="match status" value="1"/>
</dbReference>
<comment type="pathway">
    <text evidence="4">tRNA modification; tRNA-queuosine biosynthesis.</text>
</comment>
<dbReference type="GO" id="GO:0008616">
    <property type="term" value="P:tRNA queuosine(34) biosynthetic process"/>
    <property type="evidence" value="ECO:0007669"/>
    <property type="project" value="UniProtKB-UniRule"/>
</dbReference>
<evidence type="ECO:0000259" key="5">
    <source>
        <dbReference type="Pfam" id="PF01702"/>
    </source>
</evidence>
<feature type="binding site" evidence="4">
    <location>
        <position position="243"/>
    </location>
    <ligand>
        <name>substrate</name>
    </ligand>
</feature>
<proteinExistence type="inferred from homology"/>
<gene>
    <name evidence="4" type="primary">tgt</name>
    <name evidence="6" type="ORF">A2843_00825</name>
</gene>
<dbReference type="PANTHER" id="PTHR46499:SF1">
    <property type="entry name" value="QUEUINE TRNA-RIBOSYLTRANSFERASE"/>
    <property type="match status" value="1"/>
</dbReference>
<evidence type="ECO:0000256" key="2">
    <source>
        <dbReference type="ARBA" id="ARBA00022679"/>
    </source>
</evidence>
<dbReference type="InterPro" id="IPR036511">
    <property type="entry name" value="TGT-like_sf"/>
</dbReference>
<dbReference type="GO" id="GO:0005737">
    <property type="term" value="C:cytoplasm"/>
    <property type="evidence" value="ECO:0007669"/>
    <property type="project" value="TreeGrafter"/>
</dbReference>
<organism evidence="6 7">
    <name type="scientific">Candidatus Wildermuthbacteria bacterium RIFCSPHIGHO2_01_FULL_48_27b</name>
    <dbReference type="NCBI Taxonomy" id="1802447"/>
    <lineage>
        <taxon>Bacteria</taxon>
        <taxon>Candidatus Wildermuthiibacteriota</taxon>
    </lineage>
</organism>
<name>A0A1G2QWQ7_9BACT</name>
<protein>
    <recommendedName>
        <fullName evidence="4">Queuine tRNA-ribosyltransferase</fullName>
        <ecNumber evidence="4">2.4.2.29</ecNumber>
    </recommendedName>
    <alternativeName>
        <fullName evidence="4">Guanine insertion enzyme</fullName>
    </alternativeName>
    <alternativeName>
        <fullName evidence="4">tRNA-guanine transglycosylase</fullName>
    </alternativeName>
</protein>
<keyword evidence="4" id="KW-0862">Zinc</keyword>
<reference evidence="6 7" key="1">
    <citation type="journal article" date="2016" name="Nat. Commun.">
        <title>Thousands of microbial genomes shed light on interconnected biogeochemical processes in an aquifer system.</title>
        <authorList>
            <person name="Anantharaman K."/>
            <person name="Brown C.T."/>
            <person name="Hug L.A."/>
            <person name="Sharon I."/>
            <person name="Castelle C.J."/>
            <person name="Probst A.J."/>
            <person name="Thomas B.C."/>
            <person name="Singh A."/>
            <person name="Wilkins M.J."/>
            <person name="Karaoz U."/>
            <person name="Brodie E.L."/>
            <person name="Williams K.H."/>
            <person name="Hubbard S.S."/>
            <person name="Banfield J.F."/>
        </authorList>
    </citation>
    <scope>NUCLEOTIDE SEQUENCE [LARGE SCALE GENOMIC DNA]</scope>
</reference>
<keyword evidence="1 4" id="KW-0328">Glycosyltransferase</keyword>
<evidence type="ECO:0000256" key="3">
    <source>
        <dbReference type="ARBA" id="ARBA00022694"/>
    </source>
</evidence>
<comment type="similarity">
    <text evidence="4">Belongs to the queuine tRNA-ribosyltransferase family.</text>
</comment>
<comment type="subunit">
    <text evidence="4">Homodimer. Within each dimer, one monomer is responsible for RNA recognition and catalysis, while the other monomer binds to the replacement base PreQ1.</text>
</comment>
<feature type="active site" description="Nucleophile" evidence="4">
    <location>
        <position position="293"/>
    </location>
</feature>
<dbReference type="AlphaFoldDB" id="A0A1G2QWQ7"/>
<dbReference type="NCBIfam" id="TIGR00449">
    <property type="entry name" value="tgt_general"/>
    <property type="match status" value="1"/>
</dbReference>
<dbReference type="SUPFAM" id="SSF51713">
    <property type="entry name" value="tRNA-guanine transglycosylase"/>
    <property type="match status" value="1"/>
</dbReference>
<comment type="caution">
    <text evidence="4">Lacks conserved residue(s) required for the propagation of feature annotation.</text>
</comment>
<dbReference type="Pfam" id="PF01702">
    <property type="entry name" value="TGT"/>
    <property type="match status" value="1"/>
</dbReference>
<feature type="binding site" evidence="4">
    <location>
        <position position="339"/>
    </location>
    <ligand>
        <name>Zn(2+)</name>
        <dbReference type="ChEBI" id="CHEBI:29105"/>
    </ligand>
</feature>
<comment type="caution">
    <text evidence="6">The sequence shown here is derived from an EMBL/GenBank/DDBJ whole genome shotgun (WGS) entry which is preliminary data.</text>
</comment>
<feature type="domain" description="tRNA-guanine(15) transglycosylase-like" evidence="5">
    <location>
        <begin position="17"/>
        <end position="388"/>
    </location>
</feature>
<dbReference type="HAMAP" id="MF_00168">
    <property type="entry name" value="Q_tRNA_Tgt"/>
    <property type="match status" value="1"/>
</dbReference>
<sequence length="389" mass="43486">MKFFEVKNPPAGGKKSKARVGVIHTAHGDIHTPAFVPVATKGTLKTIPPREFQEIGVEVAFVNTFHLVAHPGAKVIQKFGGIHAYAKLGIPLMSDSAGFQVFSLGGGDSQKRIKTHEGEEVPVKKISEEGVLFRAPRDGKEILFTPELSMKYQQQIGADLIMAFDECIYHGADYQYTKQATERTHRWLQRCIKAQKKSASAKGYGEAKQYLYGIIQGGTFKDLRQESAKFVAEQATPGVAIGGVAIGETKKEIREQLRWVAPYLPEDKPVHLLGIGQSDDILDAVRYGVDTFDCVEPTRLARNGIVYCSKSDFEQFARVDLGASKYLKEKGPIQKGCRCYTCQNFSLSFIHHLFKERELLGYYLATWHNLYSFAEFFRNLREQIAAGKI</sequence>
<dbReference type="Gene3D" id="3.20.20.105">
    <property type="entry name" value="Queuine tRNA-ribosyltransferase-like"/>
    <property type="match status" value="1"/>
</dbReference>
<dbReference type="Proteomes" id="UP000178170">
    <property type="component" value="Unassembled WGS sequence"/>
</dbReference>
<dbReference type="NCBIfam" id="TIGR00430">
    <property type="entry name" value="Q_tRNA_tgt"/>
    <property type="match status" value="1"/>
</dbReference>
<evidence type="ECO:0000256" key="4">
    <source>
        <dbReference type="HAMAP-Rule" id="MF_00168"/>
    </source>
</evidence>
<feature type="region of interest" description="RNA binding; important for wobble base 34 recognition" evidence="4">
    <location>
        <begin position="298"/>
        <end position="302"/>
    </location>
</feature>
<dbReference type="InterPro" id="IPR004803">
    <property type="entry name" value="TGT"/>
</dbReference>
<dbReference type="EC" id="2.4.2.29" evidence="4"/>